<reference evidence="5" key="1">
    <citation type="submission" date="2022-01" db="EMBL/GenBank/DDBJ databases">
        <authorList>
            <person name="Jo J.-H."/>
            <person name="Im W.-T."/>
        </authorList>
    </citation>
    <scope>NUCLEOTIDE SEQUENCE</scope>
    <source>
        <strain evidence="5">NA20</strain>
    </source>
</reference>
<dbReference type="SUPFAM" id="SSF52768">
    <property type="entry name" value="Arginase/deacetylase"/>
    <property type="match status" value="1"/>
</dbReference>
<evidence type="ECO:0000313" key="6">
    <source>
        <dbReference type="Proteomes" id="UP001165367"/>
    </source>
</evidence>
<dbReference type="Gene3D" id="3.40.800.10">
    <property type="entry name" value="Ureohydrolase domain"/>
    <property type="match status" value="1"/>
</dbReference>
<dbReference type="InterPro" id="IPR006035">
    <property type="entry name" value="Ureohydrolase"/>
</dbReference>
<evidence type="ECO:0000256" key="1">
    <source>
        <dbReference type="ARBA" id="ARBA00022723"/>
    </source>
</evidence>
<keyword evidence="1" id="KW-0479">Metal-binding</keyword>
<protein>
    <submittedName>
        <fullName evidence="5">Arginase family protein</fullName>
    </submittedName>
</protein>
<comment type="similarity">
    <text evidence="4">Belongs to the arginase family.</text>
</comment>
<proteinExistence type="inferred from homology"/>
<dbReference type="PRINTS" id="PR00116">
    <property type="entry name" value="ARGINASE"/>
</dbReference>
<name>A0ABS9KQB1_9BACT</name>
<accession>A0ABS9KQB1</accession>
<dbReference type="CDD" id="cd09999">
    <property type="entry name" value="Arginase-like_1"/>
    <property type="match status" value="1"/>
</dbReference>
<dbReference type="PROSITE" id="PS51409">
    <property type="entry name" value="ARGINASE_2"/>
    <property type="match status" value="1"/>
</dbReference>
<keyword evidence="2" id="KW-0378">Hydrolase</keyword>
<dbReference type="RefSeq" id="WP_237870996.1">
    <property type="nucleotide sequence ID" value="NZ_JAKLTR010000005.1"/>
</dbReference>
<dbReference type="EMBL" id="JAKLTR010000005">
    <property type="protein sequence ID" value="MCG2614512.1"/>
    <property type="molecule type" value="Genomic_DNA"/>
</dbReference>
<dbReference type="Pfam" id="PF00491">
    <property type="entry name" value="Arginase"/>
    <property type="match status" value="1"/>
</dbReference>
<evidence type="ECO:0000256" key="3">
    <source>
        <dbReference type="ARBA" id="ARBA00023211"/>
    </source>
</evidence>
<organism evidence="5 6">
    <name type="scientific">Terrimonas ginsenosidimutans</name>
    <dbReference type="NCBI Taxonomy" id="2908004"/>
    <lineage>
        <taxon>Bacteria</taxon>
        <taxon>Pseudomonadati</taxon>
        <taxon>Bacteroidota</taxon>
        <taxon>Chitinophagia</taxon>
        <taxon>Chitinophagales</taxon>
        <taxon>Chitinophagaceae</taxon>
        <taxon>Terrimonas</taxon>
    </lineage>
</organism>
<dbReference type="PANTHER" id="PTHR43782:SF3">
    <property type="entry name" value="ARGINASE"/>
    <property type="match status" value="1"/>
</dbReference>
<evidence type="ECO:0000256" key="4">
    <source>
        <dbReference type="PROSITE-ProRule" id="PRU00742"/>
    </source>
</evidence>
<sequence length="303" mass="33217">MSPVVILEFPSNLGLKAPSPGHEPGVRKLPSWLKQHQFHSLINPSATITLEPPPYTMLLDKASGVRNADAIIEYAKKQANLLQEVIESNSFALILGGDCSILIGNAVSLKRIGRYGLFYLDGHHDFMLPALSGTGGAAGMDTAIVTGHGHEKLTDIGGLKPYFNEQHVWCIGNREYDTDYVRPVLESSIHYQDLIAFRKQGANDCVNDFFSMVESEKLDGFLIHLDVDVLDDDVMPAVDSRTTGGITYAELDAVLLPLLRSGKAVGLEITILDPELDPAGLYTKQFVEQFCRIFNDAMVSVSQ</sequence>
<dbReference type="PANTHER" id="PTHR43782">
    <property type="entry name" value="ARGINASE"/>
    <property type="match status" value="1"/>
</dbReference>
<dbReference type="Proteomes" id="UP001165367">
    <property type="component" value="Unassembled WGS sequence"/>
</dbReference>
<keyword evidence="6" id="KW-1185">Reference proteome</keyword>
<dbReference type="InterPro" id="IPR023696">
    <property type="entry name" value="Ureohydrolase_dom_sf"/>
</dbReference>
<evidence type="ECO:0000313" key="5">
    <source>
        <dbReference type="EMBL" id="MCG2614512.1"/>
    </source>
</evidence>
<comment type="caution">
    <text evidence="5">The sequence shown here is derived from an EMBL/GenBank/DDBJ whole genome shotgun (WGS) entry which is preliminary data.</text>
</comment>
<evidence type="ECO:0000256" key="2">
    <source>
        <dbReference type="ARBA" id="ARBA00022801"/>
    </source>
</evidence>
<keyword evidence="3" id="KW-0464">Manganese</keyword>
<gene>
    <name evidence="5" type="ORF">LZZ85_09480</name>
</gene>